<sequence length="258" mass="29462">MDIATRARSERIPGEATRLVEAAAAQELLLRITGSVAVHLHCSAHNRLMQELGRRPFYDIDFWARDRDHRRIDAFLQGEGYEADPAARGLREWGIKRQIFAHPDTGIKIDIFMDALVMAHSIGFLDRLELAVPCVTLADLLLSKLQIHELTVNDLVDLTVLLGEHRFGTDVDGDIGLERIVTVLCDDWGFWYSADLNLSRLHDWVGRPDLVQEVADRVRARIGELKEHLAGAPKSRRWRLRAKIGTRKRWYETVEEVS</sequence>
<organism evidence="1 2">
    <name type="scientific">Mycolicibacterium aromaticivorans JS19b1 = JCM 16368</name>
    <dbReference type="NCBI Taxonomy" id="1440774"/>
    <lineage>
        <taxon>Bacteria</taxon>
        <taxon>Bacillati</taxon>
        <taxon>Actinomycetota</taxon>
        <taxon>Actinomycetes</taxon>
        <taxon>Mycobacteriales</taxon>
        <taxon>Mycobacteriaceae</taxon>
        <taxon>Mycolicibacterium</taxon>
    </lineage>
</organism>
<dbReference type="STRING" id="1440774.Y900_008795"/>
<keyword evidence="2" id="KW-1185">Reference proteome</keyword>
<dbReference type="RefSeq" id="WP_051659967.1">
    <property type="nucleotide sequence ID" value="NZ_JALN02000001.1"/>
</dbReference>
<dbReference type="Proteomes" id="UP000022835">
    <property type="component" value="Unassembled WGS sequence"/>
</dbReference>
<gene>
    <name evidence="1" type="ORF">Y900_008795</name>
</gene>
<comment type="caution">
    <text evidence="1">The sequence shown here is derived from an EMBL/GenBank/DDBJ whole genome shotgun (WGS) entry which is preliminary data.</text>
</comment>
<name>A0A064CJY1_9MYCO</name>
<evidence type="ECO:0008006" key="3">
    <source>
        <dbReference type="Google" id="ProtNLM"/>
    </source>
</evidence>
<dbReference type="AlphaFoldDB" id="A0A064CJY1"/>
<dbReference type="SUPFAM" id="SSF81301">
    <property type="entry name" value="Nucleotidyltransferase"/>
    <property type="match status" value="1"/>
</dbReference>
<dbReference type="eggNOG" id="ENOG5031EJQ">
    <property type="taxonomic scope" value="Bacteria"/>
</dbReference>
<protein>
    <recommendedName>
        <fullName evidence="3">Nucleotidyltransferase family protein</fullName>
    </recommendedName>
</protein>
<dbReference type="EMBL" id="JALN02000001">
    <property type="protein sequence ID" value="KDE99043.1"/>
    <property type="molecule type" value="Genomic_DNA"/>
</dbReference>
<evidence type="ECO:0000313" key="2">
    <source>
        <dbReference type="Proteomes" id="UP000022835"/>
    </source>
</evidence>
<dbReference type="OrthoDB" id="3963523at2"/>
<dbReference type="InterPro" id="IPR043519">
    <property type="entry name" value="NT_sf"/>
</dbReference>
<proteinExistence type="predicted"/>
<evidence type="ECO:0000313" key="1">
    <source>
        <dbReference type="EMBL" id="KDE99043.1"/>
    </source>
</evidence>
<reference evidence="1" key="1">
    <citation type="submission" date="2014-05" db="EMBL/GenBank/DDBJ databases">
        <title>Genome sequence of Mycobacterium aromaticivorans strain JS19b1T (= DSM 45407T).</title>
        <authorList>
            <person name="Kwak Y."/>
            <person name="Park G.-S."/>
            <person name="Li Q.X."/>
            <person name="Lee S.-E."/>
            <person name="Shin J.-H."/>
        </authorList>
    </citation>
    <scope>NUCLEOTIDE SEQUENCE [LARGE SCALE GENOMIC DNA]</scope>
    <source>
        <strain evidence="1">JS19b1</strain>
    </source>
</reference>
<accession>A0A064CJY1</accession>